<feature type="domain" description="TonB-dependent receptor-like beta-barrel" evidence="10">
    <location>
        <begin position="179"/>
        <end position="610"/>
    </location>
</feature>
<evidence type="ECO:0000313" key="12">
    <source>
        <dbReference type="EMBL" id="GAA4345431.1"/>
    </source>
</evidence>
<keyword evidence="2 8" id="KW-0813">Transport</keyword>
<name>A0ABP8HVL2_9BACT</name>
<keyword evidence="13" id="KW-1185">Reference proteome</keyword>
<keyword evidence="7 8" id="KW-0998">Cell outer membrane</keyword>
<dbReference type="PROSITE" id="PS52016">
    <property type="entry name" value="TONB_DEPENDENT_REC_3"/>
    <property type="match status" value="1"/>
</dbReference>
<keyword evidence="5 9" id="KW-0798">TonB box</keyword>
<dbReference type="PANTHER" id="PTHR30069">
    <property type="entry name" value="TONB-DEPENDENT OUTER MEMBRANE RECEPTOR"/>
    <property type="match status" value="1"/>
</dbReference>
<dbReference type="InterPro" id="IPR012910">
    <property type="entry name" value="Plug_dom"/>
</dbReference>
<dbReference type="Gene3D" id="2.40.170.20">
    <property type="entry name" value="TonB-dependent receptor, beta-barrel domain"/>
    <property type="match status" value="1"/>
</dbReference>
<evidence type="ECO:0000256" key="3">
    <source>
        <dbReference type="ARBA" id="ARBA00022452"/>
    </source>
</evidence>
<dbReference type="InterPro" id="IPR036942">
    <property type="entry name" value="Beta-barrel_TonB_sf"/>
</dbReference>
<reference evidence="13" key="1">
    <citation type="journal article" date="2019" name="Int. J. Syst. Evol. Microbiol.">
        <title>The Global Catalogue of Microorganisms (GCM) 10K type strain sequencing project: providing services to taxonomists for standard genome sequencing and annotation.</title>
        <authorList>
            <consortium name="The Broad Institute Genomics Platform"/>
            <consortium name="The Broad Institute Genome Sequencing Center for Infectious Disease"/>
            <person name="Wu L."/>
            <person name="Ma J."/>
        </authorList>
    </citation>
    <scope>NUCLEOTIDE SEQUENCE [LARGE SCALE GENOMIC DNA]</scope>
    <source>
        <strain evidence="13">JCM 17919</strain>
    </source>
</reference>
<dbReference type="InterPro" id="IPR037066">
    <property type="entry name" value="Plug_dom_sf"/>
</dbReference>
<sequence>MRTLEQQRLGRDVPAAVQYIGPAALQRFGPASVVSAVNTTPGVRMEERSPGSYRINIRGSALRSPFGVRNVKVYFNDLPITDPGGHTHLNALGYYNIHHLEVLRGPGSSLYGAGTGGALLIESLGAGERPGLMTEYTAGSYGGHNAYGRVLTGNDDGRSKVGFQHQESAGYRTHSALRRNVLSWSGQFGSAPGRVLKTTFLFSDLHYQTPGALTEAEFRQDPRGARPGGGAFPGAVAAGAAVRQQGLLAGLSYEVPLLPRLRQKIAAYGAFTELRNPNIRAYDRSLEPHGGLRSTLQYEVPVGSATLRLDGGTEWQQGQTSVSIYKNSGGHADSLRTSDEIRNQATIVFLQAVVDAGPWTMTAGGSFNNGRVRFQRFGPGTPGPQARSFRQWAPRVALLRKLGPVNVYTAWSKGFSPPTTAELLPTGGAINPDLQPEQGNNFEAGVKGALGHRLSFDVTAFTFALRQSIVQRRTAGGGDYFVNAGRTRQQGLETSLRWALPRGFFSPSSVLWASHTWHRFRYADFKQVNNDYSGNALPGVAPHTVAAGADLWWQERLFLSATYFYSARLPLNDANSAWAPAYHLVGARVGWQGAVGARVGIKVSAGADNLLNERYSLGNDVNGFGGRYYNAAPGRNYFVSVQVERWFRKRE</sequence>
<evidence type="ECO:0000256" key="6">
    <source>
        <dbReference type="ARBA" id="ARBA00023136"/>
    </source>
</evidence>
<keyword evidence="6 8" id="KW-0472">Membrane</keyword>
<dbReference type="InterPro" id="IPR000531">
    <property type="entry name" value="Beta-barrel_TonB"/>
</dbReference>
<keyword evidence="4 8" id="KW-0812">Transmembrane</keyword>
<comment type="subcellular location">
    <subcellularLocation>
        <location evidence="1 8">Cell outer membrane</location>
        <topology evidence="1 8">Multi-pass membrane protein</topology>
    </subcellularLocation>
</comment>
<dbReference type="PANTHER" id="PTHR30069:SF28">
    <property type="entry name" value="TONB-DEPENDENT RECEPTOR YNCD-RELATED"/>
    <property type="match status" value="1"/>
</dbReference>
<comment type="caution">
    <text evidence="12">The sequence shown here is derived from an EMBL/GenBank/DDBJ whole genome shotgun (WGS) entry which is preliminary data.</text>
</comment>
<dbReference type="Pfam" id="PF00593">
    <property type="entry name" value="TonB_dep_Rec_b-barrel"/>
    <property type="match status" value="1"/>
</dbReference>
<protein>
    <submittedName>
        <fullName evidence="12">TonB-dependent receptor</fullName>
    </submittedName>
</protein>
<evidence type="ECO:0000256" key="4">
    <source>
        <dbReference type="ARBA" id="ARBA00022692"/>
    </source>
</evidence>
<accession>A0ABP8HVL2</accession>
<evidence type="ECO:0000259" key="10">
    <source>
        <dbReference type="Pfam" id="PF00593"/>
    </source>
</evidence>
<proteinExistence type="inferred from homology"/>
<evidence type="ECO:0000256" key="1">
    <source>
        <dbReference type="ARBA" id="ARBA00004571"/>
    </source>
</evidence>
<evidence type="ECO:0000313" key="13">
    <source>
        <dbReference type="Proteomes" id="UP001501725"/>
    </source>
</evidence>
<keyword evidence="3 8" id="KW-1134">Transmembrane beta strand</keyword>
<evidence type="ECO:0000259" key="11">
    <source>
        <dbReference type="Pfam" id="PF07715"/>
    </source>
</evidence>
<evidence type="ECO:0000256" key="2">
    <source>
        <dbReference type="ARBA" id="ARBA00022448"/>
    </source>
</evidence>
<comment type="similarity">
    <text evidence="8 9">Belongs to the TonB-dependent receptor family.</text>
</comment>
<dbReference type="Pfam" id="PF07715">
    <property type="entry name" value="Plug"/>
    <property type="match status" value="1"/>
</dbReference>
<dbReference type="Gene3D" id="2.170.130.10">
    <property type="entry name" value="TonB-dependent receptor, plug domain"/>
    <property type="match status" value="1"/>
</dbReference>
<evidence type="ECO:0000256" key="9">
    <source>
        <dbReference type="RuleBase" id="RU003357"/>
    </source>
</evidence>
<dbReference type="InterPro" id="IPR039426">
    <property type="entry name" value="TonB-dep_rcpt-like"/>
</dbReference>
<gene>
    <name evidence="12" type="ORF">GCM10023184_47380</name>
</gene>
<evidence type="ECO:0000256" key="7">
    <source>
        <dbReference type="ARBA" id="ARBA00023237"/>
    </source>
</evidence>
<organism evidence="12 13">
    <name type="scientific">Flaviaesturariibacter amylovorans</name>
    <dbReference type="NCBI Taxonomy" id="1084520"/>
    <lineage>
        <taxon>Bacteria</taxon>
        <taxon>Pseudomonadati</taxon>
        <taxon>Bacteroidota</taxon>
        <taxon>Chitinophagia</taxon>
        <taxon>Chitinophagales</taxon>
        <taxon>Chitinophagaceae</taxon>
        <taxon>Flaviaestuariibacter</taxon>
    </lineage>
</organism>
<dbReference type="Proteomes" id="UP001501725">
    <property type="component" value="Unassembled WGS sequence"/>
</dbReference>
<dbReference type="SUPFAM" id="SSF56935">
    <property type="entry name" value="Porins"/>
    <property type="match status" value="1"/>
</dbReference>
<keyword evidence="12" id="KW-0675">Receptor</keyword>
<evidence type="ECO:0000256" key="8">
    <source>
        <dbReference type="PROSITE-ProRule" id="PRU01360"/>
    </source>
</evidence>
<evidence type="ECO:0000256" key="5">
    <source>
        <dbReference type="ARBA" id="ARBA00023077"/>
    </source>
</evidence>
<feature type="domain" description="TonB-dependent receptor plug" evidence="11">
    <location>
        <begin position="11"/>
        <end position="117"/>
    </location>
</feature>
<dbReference type="EMBL" id="BAABGY010000026">
    <property type="protein sequence ID" value="GAA4345431.1"/>
    <property type="molecule type" value="Genomic_DNA"/>
</dbReference>